<dbReference type="AlphaFoldDB" id="A0A1R1Y0U2"/>
<feature type="compositionally biased region" description="Basic residues" evidence="1">
    <location>
        <begin position="150"/>
        <end position="160"/>
    </location>
</feature>
<reference evidence="2 3" key="1">
    <citation type="submission" date="2017-01" db="EMBL/GenBank/DDBJ databases">
        <authorList>
            <person name="Mah S.A."/>
            <person name="Swanson W.J."/>
            <person name="Moy G.W."/>
            <person name="Vacquier V.D."/>
        </authorList>
    </citation>
    <scope>NUCLEOTIDE SEQUENCE [LARGE SCALE GENOMIC DNA]</scope>
    <source>
        <strain evidence="2 3">GSMNP</strain>
    </source>
</reference>
<evidence type="ECO:0000256" key="1">
    <source>
        <dbReference type="SAM" id="MobiDB-lite"/>
    </source>
</evidence>
<keyword evidence="3" id="KW-1185">Reference proteome</keyword>
<dbReference type="Proteomes" id="UP000187283">
    <property type="component" value="Unassembled WGS sequence"/>
</dbReference>
<name>A0A1R1Y0U2_9FUNG</name>
<gene>
    <name evidence="2" type="ORF">AYI70_g4026</name>
</gene>
<evidence type="ECO:0000313" key="2">
    <source>
        <dbReference type="EMBL" id="OMJ20561.1"/>
    </source>
</evidence>
<protein>
    <submittedName>
        <fullName evidence="2">Uncharacterized protein</fullName>
    </submittedName>
</protein>
<feature type="compositionally biased region" description="Polar residues" evidence="1">
    <location>
        <begin position="116"/>
        <end position="132"/>
    </location>
</feature>
<sequence length="166" mass="19125">MKPSFKNIDNILEKIQERLANATRPLDYLTHKLTVSGTKLKTEFIVTFLNDMRIEIADIATSVTQARINNMDYAVGTTARIPRIDQEQNGTLVEDEGFEFLNKHKKTFRRINRYQTNQIKIQSGHNSQTNNHKAIRNEENKPQQFFRTAPRGRGKGRGVLRQKGLA</sequence>
<accession>A0A1R1Y0U2</accession>
<organism evidence="2 3">
    <name type="scientific">Smittium culicis</name>
    <dbReference type="NCBI Taxonomy" id="133412"/>
    <lineage>
        <taxon>Eukaryota</taxon>
        <taxon>Fungi</taxon>
        <taxon>Fungi incertae sedis</taxon>
        <taxon>Zoopagomycota</taxon>
        <taxon>Kickxellomycotina</taxon>
        <taxon>Harpellomycetes</taxon>
        <taxon>Harpellales</taxon>
        <taxon>Legeriomycetaceae</taxon>
        <taxon>Smittium</taxon>
    </lineage>
</organism>
<dbReference type="EMBL" id="LSSN01001209">
    <property type="protein sequence ID" value="OMJ20561.1"/>
    <property type="molecule type" value="Genomic_DNA"/>
</dbReference>
<feature type="region of interest" description="Disordered" evidence="1">
    <location>
        <begin position="116"/>
        <end position="166"/>
    </location>
</feature>
<dbReference type="OrthoDB" id="5545891at2759"/>
<evidence type="ECO:0000313" key="3">
    <source>
        <dbReference type="Proteomes" id="UP000187283"/>
    </source>
</evidence>
<proteinExistence type="predicted"/>
<comment type="caution">
    <text evidence="2">The sequence shown here is derived from an EMBL/GenBank/DDBJ whole genome shotgun (WGS) entry which is preliminary data.</text>
</comment>